<keyword evidence="1" id="KW-0812">Transmembrane</keyword>
<dbReference type="Proteomes" id="UP000306888">
    <property type="component" value="Unassembled WGS sequence"/>
</dbReference>
<dbReference type="RefSeq" id="WP_136005075.1">
    <property type="nucleotide sequence ID" value="NZ_SRYR01000001.1"/>
</dbReference>
<keyword evidence="1" id="KW-1133">Transmembrane helix</keyword>
<evidence type="ECO:0000256" key="1">
    <source>
        <dbReference type="SAM" id="Phobius"/>
    </source>
</evidence>
<feature type="transmembrane region" description="Helical" evidence="1">
    <location>
        <begin position="44"/>
        <end position="62"/>
    </location>
</feature>
<dbReference type="EMBL" id="SRYR01000001">
    <property type="protein sequence ID" value="TGY44101.1"/>
    <property type="molecule type" value="Genomic_DNA"/>
</dbReference>
<reference evidence="2 3" key="1">
    <citation type="submission" date="2019-04" db="EMBL/GenBank/DDBJ databases">
        <title>Microbes associate with the intestines of laboratory mice.</title>
        <authorList>
            <person name="Navarre W."/>
            <person name="Wong E."/>
            <person name="Huang K."/>
            <person name="Tropini C."/>
            <person name="Ng K."/>
            <person name="Yu B."/>
        </authorList>
    </citation>
    <scope>NUCLEOTIDE SEQUENCE [LARGE SCALE GENOMIC DNA]</scope>
    <source>
        <strain evidence="2 3">NM50_B9-20</strain>
    </source>
</reference>
<keyword evidence="3" id="KW-1185">Reference proteome</keyword>
<comment type="caution">
    <text evidence="2">The sequence shown here is derived from an EMBL/GenBank/DDBJ whole genome shotgun (WGS) entry which is preliminary data.</text>
</comment>
<proteinExistence type="predicted"/>
<evidence type="ECO:0000313" key="2">
    <source>
        <dbReference type="EMBL" id="TGY44101.1"/>
    </source>
</evidence>
<dbReference type="AlphaFoldDB" id="A0A4S2DSP2"/>
<organism evidence="2 3">
    <name type="scientific">Clostridium sartagoforme</name>
    <dbReference type="NCBI Taxonomy" id="84031"/>
    <lineage>
        <taxon>Bacteria</taxon>
        <taxon>Bacillati</taxon>
        <taxon>Bacillota</taxon>
        <taxon>Clostridia</taxon>
        <taxon>Eubacteriales</taxon>
        <taxon>Clostridiaceae</taxon>
        <taxon>Clostridium</taxon>
    </lineage>
</organism>
<name>A0A4S2DSP2_9CLOT</name>
<keyword evidence="1" id="KW-0472">Membrane</keyword>
<gene>
    <name evidence="2" type="ORF">E5347_04600</name>
</gene>
<sequence length="66" mass="7763">MSKDDYIYSYVERKLVDSRVKHTFDKERYKYEEVRKRNKSNLQGILIGAILGLIVVGIMIIIDLSK</sequence>
<evidence type="ECO:0000313" key="3">
    <source>
        <dbReference type="Proteomes" id="UP000306888"/>
    </source>
</evidence>
<accession>A0A4S2DSP2</accession>
<protein>
    <submittedName>
        <fullName evidence="2">Uncharacterized protein</fullName>
    </submittedName>
</protein>